<feature type="compositionally biased region" description="Basic and acidic residues" evidence="2">
    <location>
        <begin position="442"/>
        <end position="454"/>
    </location>
</feature>
<evidence type="ECO:0000313" key="5">
    <source>
        <dbReference type="Proteomes" id="UP000821837"/>
    </source>
</evidence>
<protein>
    <recommendedName>
        <fullName evidence="3">CCHC-type domain-containing protein</fullName>
    </recommendedName>
</protein>
<comment type="caution">
    <text evidence="4">The sequence shown here is derived from an EMBL/GenBank/DDBJ whole genome shotgun (WGS) entry which is preliminary data.</text>
</comment>
<proteinExistence type="predicted"/>
<evidence type="ECO:0000256" key="1">
    <source>
        <dbReference type="PROSITE-ProRule" id="PRU00047"/>
    </source>
</evidence>
<feature type="compositionally biased region" description="Basic residues" evidence="2">
    <location>
        <begin position="353"/>
        <end position="364"/>
    </location>
</feature>
<evidence type="ECO:0000256" key="2">
    <source>
        <dbReference type="SAM" id="MobiDB-lite"/>
    </source>
</evidence>
<feature type="compositionally biased region" description="Basic and acidic residues" evidence="2">
    <location>
        <begin position="411"/>
        <end position="425"/>
    </location>
</feature>
<dbReference type="SUPFAM" id="SSF57756">
    <property type="entry name" value="Retrovirus zinc finger-like domains"/>
    <property type="match status" value="1"/>
</dbReference>
<keyword evidence="1" id="KW-0479">Metal-binding</keyword>
<feature type="compositionally biased region" description="Polar residues" evidence="2">
    <location>
        <begin position="338"/>
        <end position="348"/>
    </location>
</feature>
<dbReference type="VEuPathDB" id="VectorBase:RSAN_027321"/>
<dbReference type="InterPro" id="IPR036875">
    <property type="entry name" value="Znf_CCHC_sf"/>
</dbReference>
<keyword evidence="5" id="KW-1185">Reference proteome</keyword>
<dbReference type="EMBL" id="JABSTV010001249">
    <property type="protein sequence ID" value="KAH7962728.1"/>
    <property type="molecule type" value="Genomic_DNA"/>
</dbReference>
<gene>
    <name evidence="4" type="ORF">HPB52_017683</name>
</gene>
<reference evidence="4" key="1">
    <citation type="journal article" date="2020" name="Cell">
        <title>Large-Scale Comparative Analyses of Tick Genomes Elucidate Their Genetic Diversity and Vector Capacities.</title>
        <authorList>
            <consortium name="Tick Genome and Microbiome Consortium (TIGMIC)"/>
            <person name="Jia N."/>
            <person name="Wang J."/>
            <person name="Shi W."/>
            <person name="Du L."/>
            <person name="Sun Y."/>
            <person name="Zhan W."/>
            <person name="Jiang J.F."/>
            <person name="Wang Q."/>
            <person name="Zhang B."/>
            <person name="Ji P."/>
            <person name="Bell-Sakyi L."/>
            <person name="Cui X.M."/>
            <person name="Yuan T.T."/>
            <person name="Jiang B.G."/>
            <person name="Yang W.F."/>
            <person name="Lam T.T."/>
            <person name="Chang Q.C."/>
            <person name="Ding S.J."/>
            <person name="Wang X.J."/>
            <person name="Zhu J.G."/>
            <person name="Ruan X.D."/>
            <person name="Zhao L."/>
            <person name="Wei J.T."/>
            <person name="Ye R.Z."/>
            <person name="Que T.C."/>
            <person name="Du C.H."/>
            <person name="Zhou Y.H."/>
            <person name="Cheng J.X."/>
            <person name="Dai P.F."/>
            <person name="Guo W.B."/>
            <person name="Han X.H."/>
            <person name="Huang E.J."/>
            <person name="Li L.F."/>
            <person name="Wei W."/>
            <person name="Gao Y.C."/>
            <person name="Liu J.Z."/>
            <person name="Shao H.Z."/>
            <person name="Wang X."/>
            <person name="Wang C.C."/>
            <person name="Yang T.C."/>
            <person name="Huo Q.B."/>
            <person name="Li W."/>
            <person name="Chen H.Y."/>
            <person name="Chen S.E."/>
            <person name="Zhou L.G."/>
            <person name="Ni X.B."/>
            <person name="Tian J.H."/>
            <person name="Sheng Y."/>
            <person name="Liu T."/>
            <person name="Pan Y.S."/>
            <person name="Xia L.Y."/>
            <person name="Li J."/>
            <person name="Zhao F."/>
            <person name="Cao W.C."/>
        </authorList>
    </citation>
    <scope>NUCLEOTIDE SEQUENCE</scope>
    <source>
        <strain evidence="4">Rsan-2018</strain>
    </source>
</reference>
<keyword evidence="1" id="KW-0862">Zinc</keyword>
<feature type="region of interest" description="Disordered" evidence="2">
    <location>
        <begin position="309"/>
        <end position="460"/>
    </location>
</feature>
<dbReference type="InterPro" id="IPR001878">
    <property type="entry name" value="Znf_CCHC"/>
</dbReference>
<dbReference type="GO" id="GO:0003676">
    <property type="term" value="F:nucleic acid binding"/>
    <property type="evidence" value="ECO:0007669"/>
    <property type="project" value="InterPro"/>
</dbReference>
<organism evidence="4 5">
    <name type="scientific">Rhipicephalus sanguineus</name>
    <name type="common">Brown dog tick</name>
    <name type="synonym">Ixodes sanguineus</name>
    <dbReference type="NCBI Taxonomy" id="34632"/>
    <lineage>
        <taxon>Eukaryota</taxon>
        <taxon>Metazoa</taxon>
        <taxon>Ecdysozoa</taxon>
        <taxon>Arthropoda</taxon>
        <taxon>Chelicerata</taxon>
        <taxon>Arachnida</taxon>
        <taxon>Acari</taxon>
        <taxon>Parasitiformes</taxon>
        <taxon>Ixodida</taxon>
        <taxon>Ixodoidea</taxon>
        <taxon>Ixodidae</taxon>
        <taxon>Rhipicephalinae</taxon>
        <taxon>Rhipicephalus</taxon>
        <taxon>Rhipicephalus</taxon>
    </lineage>
</organism>
<sequence>MEYQVEGEDISPEDCTEDLGWKAAEMRRSRNKIAAVGVSGAKGSTKAGVEGDARASRSGYDTKNRIVKAGRMPPLPKDFSKIVIRPRGGLDISRIGAGAVADAIVLAAGVEEEEAMQDIICPNLQQNIMVASTPDQDRASRYLKVKNIDIGGKVFEVSAYATAPHDTCKGVIRGIPISDTQDILNRKIVNANNPLALQAKRIKDTGTIIIAFEGHKVPRFVRYGPSLLQCSLYRKHVDICYVCGKLGHRADVCPNPGETICRGCEIKNPDEQHQCDPTCKLCGGHHPTADKECKNRFLVPYVVRRRRWERSRAAAQGRDESMTSSPDLKDEQQFPGIGTQSIQSTQGQDGHPHCRGRSRSRKGSRSRDRSQTRGRSSSRGRPLGKQQPGSRPSGQMPGVQFEVTDSNPARTHADATKGSWAERAHNGAAGVMTGQFSVPRNLDGRSVGHVESRSPDTGCV</sequence>
<feature type="compositionally biased region" description="Basic and acidic residues" evidence="2">
    <location>
        <begin position="317"/>
        <end position="332"/>
    </location>
</feature>
<reference evidence="4" key="2">
    <citation type="submission" date="2021-09" db="EMBL/GenBank/DDBJ databases">
        <authorList>
            <person name="Jia N."/>
            <person name="Wang J."/>
            <person name="Shi W."/>
            <person name="Du L."/>
            <person name="Sun Y."/>
            <person name="Zhan W."/>
            <person name="Jiang J."/>
            <person name="Wang Q."/>
            <person name="Zhang B."/>
            <person name="Ji P."/>
            <person name="Sakyi L.B."/>
            <person name="Cui X."/>
            <person name="Yuan T."/>
            <person name="Jiang B."/>
            <person name="Yang W."/>
            <person name="Lam T.T.-Y."/>
            <person name="Chang Q."/>
            <person name="Ding S."/>
            <person name="Wang X."/>
            <person name="Zhu J."/>
            <person name="Ruan X."/>
            <person name="Zhao L."/>
            <person name="Wei J."/>
            <person name="Que T."/>
            <person name="Du C."/>
            <person name="Cheng J."/>
            <person name="Dai P."/>
            <person name="Han X."/>
            <person name="Huang E."/>
            <person name="Gao Y."/>
            <person name="Liu J."/>
            <person name="Shao H."/>
            <person name="Ye R."/>
            <person name="Li L."/>
            <person name="Wei W."/>
            <person name="Wang X."/>
            <person name="Wang C."/>
            <person name="Huo Q."/>
            <person name="Li W."/>
            <person name="Guo W."/>
            <person name="Chen H."/>
            <person name="Chen S."/>
            <person name="Zhou L."/>
            <person name="Zhou L."/>
            <person name="Ni X."/>
            <person name="Tian J."/>
            <person name="Zhou Y."/>
            <person name="Sheng Y."/>
            <person name="Liu T."/>
            <person name="Pan Y."/>
            <person name="Xia L."/>
            <person name="Li J."/>
            <person name="Zhao F."/>
            <person name="Cao W."/>
        </authorList>
    </citation>
    <scope>NUCLEOTIDE SEQUENCE</scope>
    <source>
        <strain evidence="4">Rsan-2018</strain>
        <tissue evidence="4">Larvae</tissue>
    </source>
</reference>
<name>A0A9D4T0Z6_RHISA</name>
<dbReference type="GO" id="GO:0008270">
    <property type="term" value="F:zinc ion binding"/>
    <property type="evidence" value="ECO:0007669"/>
    <property type="project" value="UniProtKB-KW"/>
</dbReference>
<dbReference type="PROSITE" id="PS50158">
    <property type="entry name" value="ZF_CCHC"/>
    <property type="match status" value="1"/>
</dbReference>
<evidence type="ECO:0000313" key="4">
    <source>
        <dbReference type="EMBL" id="KAH7962728.1"/>
    </source>
</evidence>
<dbReference type="Proteomes" id="UP000821837">
    <property type="component" value="Chromosome 3"/>
</dbReference>
<dbReference type="SMART" id="SM00343">
    <property type="entry name" value="ZnF_C2HC"/>
    <property type="match status" value="1"/>
</dbReference>
<feature type="domain" description="CCHC-type" evidence="3">
    <location>
        <begin position="240"/>
        <end position="255"/>
    </location>
</feature>
<accession>A0A9D4T0Z6</accession>
<dbReference type="AlphaFoldDB" id="A0A9D4T0Z6"/>
<evidence type="ECO:0000259" key="3">
    <source>
        <dbReference type="PROSITE" id="PS50158"/>
    </source>
</evidence>
<keyword evidence="1" id="KW-0863">Zinc-finger</keyword>